<dbReference type="AlphaFoldDB" id="A0A4U6R851"/>
<protein>
    <submittedName>
        <fullName evidence="2">CHAD domain-containing protein</fullName>
    </submittedName>
</protein>
<organism evidence="2 3">
    <name type="scientific">Marinobacter panjinensis</name>
    <dbReference type="NCBI Taxonomy" id="2576384"/>
    <lineage>
        <taxon>Bacteria</taxon>
        <taxon>Pseudomonadati</taxon>
        <taxon>Pseudomonadota</taxon>
        <taxon>Gammaproteobacteria</taxon>
        <taxon>Pseudomonadales</taxon>
        <taxon>Marinobacteraceae</taxon>
        <taxon>Marinobacter</taxon>
    </lineage>
</organism>
<dbReference type="PANTHER" id="PTHR39339">
    <property type="entry name" value="SLR1444 PROTEIN"/>
    <property type="match status" value="1"/>
</dbReference>
<name>A0A4U6R851_9GAMM</name>
<dbReference type="OrthoDB" id="9810154at2"/>
<evidence type="ECO:0000313" key="3">
    <source>
        <dbReference type="Proteomes" id="UP000308488"/>
    </source>
</evidence>
<proteinExistence type="predicted"/>
<dbReference type="InterPro" id="IPR029033">
    <property type="entry name" value="His_PPase_superfam"/>
</dbReference>
<gene>
    <name evidence="2" type="ORF">FDP08_14440</name>
</gene>
<dbReference type="Pfam" id="PF00300">
    <property type="entry name" value="His_Phos_1"/>
    <property type="match status" value="1"/>
</dbReference>
<dbReference type="Gene3D" id="3.40.50.1240">
    <property type="entry name" value="Phosphoglycerate mutase-like"/>
    <property type="match status" value="1"/>
</dbReference>
<accession>A0A4U6R851</accession>
<dbReference type="InterPro" id="IPR013078">
    <property type="entry name" value="His_Pase_superF_clade-1"/>
</dbReference>
<keyword evidence="3" id="KW-1185">Reference proteome</keyword>
<dbReference type="Proteomes" id="UP000308488">
    <property type="component" value="Unassembled WGS sequence"/>
</dbReference>
<reference evidence="2 3" key="1">
    <citation type="submission" date="2019-05" db="EMBL/GenBank/DDBJ databases">
        <title>Marinobacter panjinensis sp. nov., a moderately halophilic bacterium isolated from sea tidal flat environment.</title>
        <authorList>
            <person name="Yang W."/>
            <person name="An M."/>
            <person name="He W."/>
            <person name="Luo X."/>
            <person name="Zhu L."/>
            <person name="Chen G."/>
            <person name="Zhang Y."/>
            <person name="Wang Y."/>
        </authorList>
    </citation>
    <scope>NUCLEOTIDE SEQUENCE [LARGE SCALE GENOMIC DNA]</scope>
    <source>
        <strain evidence="2 3">PJ-16</strain>
    </source>
</reference>
<evidence type="ECO:0000313" key="2">
    <source>
        <dbReference type="EMBL" id="TKV69208.1"/>
    </source>
</evidence>
<evidence type="ECO:0000259" key="1">
    <source>
        <dbReference type="PROSITE" id="PS51708"/>
    </source>
</evidence>
<dbReference type="CDD" id="cd07067">
    <property type="entry name" value="HP_PGM_like"/>
    <property type="match status" value="1"/>
</dbReference>
<dbReference type="SUPFAM" id="SSF53254">
    <property type="entry name" value="Phosphoglycerate mutase-like"/>
    <property type="match status" value="1"/>
</dbReference>
<dbReference type="PROSITE" id="PS51708">
    <property type="entry name" value="CHAD"/>
    <property type="match status" value="1"/>
</dbReference>
<dbReference type="Pfam" id="PF05235">
    <property type="entry name" value="CHAD"/>
    <property type="match status" value="1"/>
</dbReference>
<dbReference type="InterPro" id="IPR038186">
    <property type="entry name" value="CHAD_dom_sf"/>
</dbReference>
<feature type="domain" description="CHAD" evidence="1">
    <location>
        <begin position="177"/>
        <end position="459"/>
    </location>
</feature>
<dbReference type="SMART" id="SM00880">
    <property type="entry name" value="CHAD"/>
    <property type="match status" value="1"/>
</dbReference>
<dbReference type="SMART" id="SM00855">
    <property type="entry name" value="PGAM"/>
    <property type="match status" value="1"/>
</dbReference>
<dbReference type="RefSeq" id="WP_137436824.1">
    <property type="nucleotide sequence ID" value="NZ_SZYH01000001.1"/>
</dbReference>
<comment type="caution">
    <text evidence="2">The sequence shown here is derived from an EMBL/GenBank/DDBJ whole genome shotgun (WGS) entry which is preliminary data.</text>
</comment>
<sequence length="459" mass="52866">MKYLYLIRHAKSSWADDSLGDHQRPLNSRGRKQLGPMSKAVRAAGVLDGPIFCSNATRAQQTLDGLIPGDLRRNTYVEPALYTFNHKLLIDWLRERQEEESITLIGHNPALEELAGYLLKQAPESFPTCGFMQIALPVKNWHKLARNKGRLKQFLTPKDVSYEQFNRKRLKLPGNEDTPLTRHIPETLQHQYQRIRDLETGVIRGFDDEFLHQYRIAIRRSRAIAESVSETGGDSDLRKATKALKRHARATSQLRDLHVFLADLERWQLKAETQSALVSSGARSHFANLADLEHRALAKRMAGKKYRKDMDSWHQLITSHYFEKKTRKLTTADIRKALNRRIKQYNTLTQQLSQQAPDDDYHSLRKLLKRIRYLAELNKPAFRKMLRQLKQRQHRFGDFQDLRVQIDMLTSFRNGIATEPDMLEPVAGLNDLIAGLTAEKTSVRDDILTLGGIDGHPVL</sequence>
<dbReference type="InterPro" id="IPR007899">
    <property type="entry name" value="CHAD_dom"/>
</dbReference>
<dbReference type="Gene3D" id="1.40.20.10">
    <property type="entry name" value="CHAD domain"/>
    <property type="match status" value="1"/>
</dbReference>
<dbReference type="PANTHER" id="PTHR39339:SF1">
    <property type="entry name" value="CHAD DOMAIN-CONTAINING PROTEIN"/>
    <property type="match status" value="1"/>
</dbReference>
<dbReference type="EMBL" id="SZYH01000001">
    <property type="protein sequence ID" value="TKV69208.1"/>
    <property type="molecule type" value="Genomic_DNA"/>
</dbReference>